<dbReference type="RefSeq" id="WP_196242531.1">
    <property type="nucleotide sequence ID" value="NZ_JFDO01000036.1"/>
</dbReference>
<dbReference type="InterPro" id="IPR036866">
    <property type="entry name" value="RibonucZ/Hydroxyglut_hydro"/>
</dbReference>
<accession>A0A084EGF3</accession>
<feature type="transmembrane region" description="Helical" evidence="1">
    <location>
        <begin position="243"/>
        <end position="261"/>
    </location>
</feature>
<feature type="transmembrane region" description="Helical" evidence="1">
    <location>
        <begin position="267"/>
        <end position="284"/>
    </location>
</feature>
<comment type="caution">
    <text evidence="2">The sequence shown here is derived from an EMBL/GenBank/DDBJ whole genome shotgun (WGS) entry which is preliminary data.</text>
</comment>
<dbReference type="Proteomes" id="UP000028533">
    <property type="component" value="Unassembled WGS sequence"/>
</dbReference>
<evidence type="ECO:0000256" key="1">
    <source>
        <dbReference type="SAM" id="Phobius"/>
    </source>
</evidence>
<gene>
    <name evidence="2" type="ORF">MCAPa_8510</name>
</gene>
<name>A0A084EGF3_MYCCA</name>
<keyword evidence="1" id="KW-1133">Transmembrane helix</keyword>
<feature type="transmembrane region" description="Helical" evidence="1">
    <location>
        <begin position="375"/>
        <end position="399"/>
    </location>
</feature>
<feature type="transmembrane region" description="Helical" evidence="1">
    <location>
        <begin position="411"/>
        <end position="430"/>
    </location>
</feature>
<dbReference type="Pfam" id="PF13483">
    <property type="entry name" value="Lactamase_B_3"/>
    <property type="match status" value="1"/>
</dbReference>
<proteinExistence type="predicted"/>
<dbReference type="Gene3D" id="3.60.15.10">
    <property type="entry name" value="Ribonuclease Z/Hydroxyacylglutathione hydrolase-like"/>
    <property type="match status" value="2"/>
</dbReference>
<feature type="transmembrane region" description="Helical" evidence="1">
    <location>
        <begin position="43"/>
        <end position="59"/>
    </location>
</feature>
<feature type="transmembrane region" description="Helical" evidence="1">
    <location>
        <begin position="66"/>
        <end position="83"/>
    </location>
</feature>
<feature type="transmembrane region" description="Helical" evidence="1">
    <location>
        <begin position="345"/>
        <end position="368"/>
    </location>
</feature>
<dbReference type="InterPro" id="IPR052159">
    <property type="entry name" value="Competence_DNA_uptake"/>
</dbReference>
<dbReference type="AlphaFoldDB" id="A0A084EGF3"/>
<protein>
    <recommendedName>
        <fullName evidence="4">ComEC family competence protein</fullName>
    </recommendedName>
</protein>
<keyword evidence="1" id="KW-0472">Membrane</keyword>
<evidence type="ECO:0008006" key="4">
    <source>
        <dbReference type="Google" id="ProtNLM"/>
    </source>
</evidence>
<dbReference type="PANTHER" id="PTHR30619:SF1">
    <property type="entry name" value="RECOMBINATION PROTEIN 2"/>
    <property type="match status" value="1"/>
</dbReference>
<feature type="transmembrane region" description="Helical" evidence="1">
    <location>
        <begin position="296"/>
        <end position="325"/>
    </location>
</feature>
<reference evidence="2 3" key="1">
    <citation type="submission" date="2014-02" db="EMBL/GenBank/DDBJ databases">
        <title>Genome sequence of Mycoplasma capricolum subsp. capricolum strain 14232.</title>
        <authorList>
            <person name="Sirand-Pugnet P."/>
            <person name="Breton M."/>
            <person name="Dordet-Frisoni E."/>
            <person name="Baranowski E."/>
            <person name="Barre A."/>
            <person name="Couture C."/>
            <person name="Dupuy V."/>
            <person name="Gaurivaud P."/>
            <person name="Jacob D."/>
            <person name="Lemaitre C."/>
            <person name="Manso-Silvan L."/>
            <person name="Nikolski M."/>
            <person name="Nouvel L.-X."/>
            <person name="Poumarat F."/>
            <person name="Tardy F."/>
            <person name="Thebault P."/>
            <person name="Theil S."/>
            <person name="Citti C."/>
            <person name="Thiaucourt F."/>
            <person name="Blanchard A."/>
        </authorList>
    </citation>
    <scope>NUCLEOTIDE SEQUENCE [LARGE SCALE GENOMIC DNA]</scope>
    <source>
        <strain evidence="2 3">14232</strain>
    </source>
</reference>
<feature type="transmembrane region" description="Helical" evidence="1">
    <location>
        <begin position="437"/>
        <end position="457"/>
    </location>
</feature>
<evidence type="ECO:0000313" key="2">
    <source>
        <dbReference type="EMBL" id="KEZ17045.1"/>
    </source>
</evidence>
<sequence length="688" mass="82378">MKNIKLFIIDFYNFLVLKHYFLLFLLLSICMSGNFILNLNFNYLILAIFFLSLTIILNYKNTLKILLIFISINLVFLVYMFWFKHSNLSYLNNKTIISSVIDKKTNYAILQHKNIKFYINDYNNKFLLDQIIEISGVFNKLENNTSFYQFDFFNYLNKQFIDFEMINYKVEKISNGIRSNFILTNYFYTNKLASMFLFESIDKSTKFGELIKDLNLSFLIVISSYNIHFFTKFFYKLNSKFKWTTIITYLFYLIVFLLSYLTNFSYASLRIIIFFIISLYFKIIKKTTLLVFKRFLTLLICFVLTPSFLTSSSAVFIIVSFMFYYEKIFRNKFLDLCLKSLIFTFYFIPLQIFYFYSFSIVIQSLLIVLRPLFSFLYFSIFIWIWFDHNFLTNILIKIFEFVKKININFNIGYVNVIFLILAYLIILVIIKYNFKSIWSWISLIFILLLSYLISWLIKPSVFLVMLNVGNGNCFIFHDKFKNTTIINDCGVGKGFSKNIGYEFLKYFGINHVDLIIISHNHADHYNAIEAIRKNIKVYETITYNNFLPFKSIKNVNMYFFWNNLENENDKSLVYLFEYRNIRILFTGDVEKEAEQLLVNNDYFKYVVNLKPIDILQVPHHGSNTSSTDQFINLIKPKYGLISGNKRTYNFPRIQTLETLYKHNVKYFISQINGNTFYNFLTNSFWFKK</sequence>
<dbReference type="SUPFAM" id="SSF56281">
    <property type="entry name" value="Metallo-hydrolase/oxidoreductase"/>
    <property type="match status" value="1"/>
</dbReference>
<organism evidence="2 3">
    <name type="scientific">Mycoplasma capricolum subsp. capricolum 14232</name>
    <dbReference type="NCBI Taxonomy" id="1188238"/>
    <lineage>
        <taxon>Bacteria</taxon>
        <taxon>Bacillati</taxon>
        <taxon>Mycoplasmatota</taxon>
        <taxon>Mollicutes</taxon>
        <taxon>Mycoplasmataceae</taxon>
        <taxon>Mycoplasma</taxon>
    </lineage>
</organism>
<dbReference type="PANTHER" id="PTHR30619">
    <property type="entry name" value="DNA INTERNALIZATION/COMPETENCE PROTEIN COMEC/REC2"/>
    <property type="match status" value="1"/>
</dbReference>
<dbReference type="EMBL" id="JFDO01000036">
    <property type="protein sequence ID" value="KEZ17045.1"/>
    <property type="molecule type" value="Genomic_DNA"/>
</dbReference>
<keyword evidence="1" id="KW-0812">Transmembrane</keyword>
<feature type="transmembrane region" description="Helical" evidence="1">
    <location>
        <begin position="214"/>
        <end position="231"/>
    </location>
</feature>
<evidence type="ECO:0000313" key="3">
    <source>
        <dbReference type="Proteomes" id="UP000028533"/>
    </source>
</evidence>